<name>A0ABW4TPM8_9ACTN</name>
<dbReference type="Proteomes" id="UP001597351">
    <property type="component" value="Unassembled WGS sequence"/>
</dbReference>
<accession>A0ABW4TPM8</accession>
<proteinExistence type="predicted"/>
<reference evidence="2" key="1">
    <citation type="journal article" date="2019" name="Int. J. Syst. Evol. Microbiol.">
        <title>The Global Catalogue of Microorganisms (GCM) 10K type strain sequencing project: providing services to taxonomists for standard genome sequencing and annotation.</title>
        <authorList>
            <consortium name="The Broad Institute Genomics Platform"/>
            <consortium name="The Broad Institute Genome Sequencing Center for Infectious Disease"/>
            <person name="Wu L."/>
            <person name="Ma J."/>
        </authorList>
    </citation>
    <scope>NUCLEOTIDE SEQUENCE [LARGE SCALE GENOMIC DNA]</scope>
    <source>
        <strain evidence="2">CGMCC 1.12477</strain>
    </source>
</reference>
<dbReference type="RefSeq" id="WP_343918510.1">
    <property type="nucleotide sequence ID" value="NZ_BAAAJT010000002.1"/>
</dbReference>
<evidence type="ECO:0008006" key="3">
    <source>
        <dbReference type="Google" id="ProtNLM"/>
    </source>
</evidence>
<evidence type="ECO:0000313" key="1">
    <source>
        <dbReference type="EMBL" id="MFD1947423.1"/>
    </source>
</evidence>
<organism evidence="1 2">
    <name type="scientific">Nocardioides aestuarii</name>
    <dbReference type="NCBI Taxonomy" id="252231"/>
    <lineage>
        <taxon>Bacteria</taxon>
        <taxon>Bacillati</taxon>
        <taxon>Actinomycetota</taxon>
        <taxon>Actinomycetes</taxon>
        <taxon>Propionibacteriales</taxon>
        <taxon>Nocardioidaceae</taxon>
        <taxon>Nocardioides</taxon>
    </lineage>
</organism>
<keyword evidence="2" id="KW-1185">Reference proteome</keyword>
<sequence>MFSHHCTACDRTQLIFTSQVTAMTNDELGITVSFTCWCGSEQTTLTGKGARVARALVAA</sequence>
<comment type="caution">
    <text evidence="1">The sequence shown here is derived from an EMBL/GenBank/DDBJ whole genome shotgun (WGS) entry which is preliminary data.</text>
</comment>
<protein>
    <recommendedName>
        <fullName evidence="3">TFIIS-type domain-containing protein</fullName>
    </recommendedName>
</protein>
<evidence type="ECO:0000313" key="2">
    <source>
        <dbReference type="Proteomes" id="UP001597351"/>
    </source>
</evidence>
<gene>
    <name evidence="1" type="ORF">ACFSDE_11530</name>
</gene>
<dbReference type="EMBL" id="JBHUGD010000003">
    <property type="protein sequence ID" value="MFD1947423.1"/>
    <property type="molecule type" value="Genomic_DNA"/>
</dbReference>